<accession>A0A8S1YIC2</accession>
<sequence>MNQQLTIELFLCKKQLFGVYKNKTFKKTFLDEKIFIQPYQFKERLEKLLKIRNIKIRLQEGFKSDFSPLIDKGDVPDEDYILQKTFGLLESNHDSWLQIVLRQPSCINRTTLDYIFASLLAVLDIVMKLYGKYMRQLSVTF</sequence>
<proteinExistence type="predicted"/>
<dbReference type="EMBL" id="CAJJDO010000184">
    <property type="protein sequence ID" value="CAD8213700.1"/>
    <property type="molecule type" value="Genomic_DNA"/>
</dbReference>
<evidence type="ECO:0000313" key="2">
    <source>
        <dbReference type="Proteomes" id="UP000689195"/>
    </source>
</evidence>
<organism evidence="1 2">
    <name type="scientific">Paramecium pentaurelia</name>
    <dbReference type="NCBI Taxonomy" id="43138"/>
    <lineage>
        <taxon>Eukaryota</taxon>
        <taxon>Sar</taxon>
        <taxon>Alveolata</taxon>
        <taxon>Ciliophora</taxon>
        <taxon>Intramacronucleata</taxon>
        <taxon>Oligohymenophorea</taxon>
        <taxon>Peniculida</taxon>
        <taxon>Parameciidae</taxon>
        <taxon>Paramecium</taxon>
    </lineage>
</organism>
<dbReference type="AlphaFoldDB" id="A0A8S1YIC2"/>
<name>A0A8S1YIC2_9CILI</name>
<protein>
    <submittedName>
        <fullName evidence="1">Uncharacterized protein</fullName>
    </submittedName>
</protein>
<dbReference type="Proteomes" id="UP000689195">
    <property type="component" value="Unassembled WGS sequence"/>
</dbReference>
<reference evidence="1" key="1">
    <citation type="submission" date="2021-01" db="EMBL/GenBank/DDBJ databases">
        <authorList>
            <consortium name="Genoscope - CEA"/>
            <person name="William W."/>
        </authorList>
    </citation>
    <scope>NUCLEOTIDE SEQUENCE</scope>
</reference>
<comment type="caution">
    <text evidence="1">The sequence shown here is derived from an EMBL/GenBank/DDBJ whole genome shotgun (WGS) entry which is preliminary data.</text>
</comment>
<evidence type="ECO:0000313" key="1">
    <source>
        <dbReference type="EMBL" id="CAD8213700.1"/>
    </source>
</evidence>
<keyword evidence="2" id="KW-1185">Reference proteome</keyword>
<gene>
    <name evidence="1" type="ORF">PPENT_87.1.T1840015</name>
</gene>